<feature type="domain" description="Pyridoxamine kinase/Phosphomethylpyrimidine kinase" evidence="6">
    <location>
        <begin position="89"/>
        <end position="269"/>
    </location>
</feature>
<evidence type="ECO:0000256" key="4">
    <source>
        <dbReference type="ARBA" id="ARBA00022777"/>
    </source>
</evidence>
<evidence type="ECO:0000313" key="8">
    <source>
        <dbReference type="Proteomes" id="UP000234881"/>
    </source>
</evidence>
<dbReference type="NCBIfam" id="TIGR00687">
    <property type="entry name" value="pyridox_kin"/>
    <property type="match status" value="1"/>
</dbReference>
<reference evidence="7 8" key="1">
    <citation type="submission" date="2018-01" db="EMBL/GenBank/DDBJ databases">
        <title>The draft genome sequence of Cohaesibacter sp. H1304.</title>
        <authorList>
            <person name="Wang N.-N."/>
            <person name="Du Z.-J."/>
        </authorList>
    </citation>
    <scope>NUCLEOTIDE SEQUENCE [LARGE SCALE GENOMIC DNA]</scope>
    <source>
        <strain evidence="7 8">H1304</strain>
    </source>
</reference>
<keyword evidence="3" id="KW-0547">Nucleotide-binding</keyword>
<name>A0A2N5XPA7_9HYPH</name>
<keyword evidence="5" id="KW-0067">ATP-binding</keyword>
<keyword evidence="2" id="KW-0808">Transferase</keyword>
<dbReference type="CDD" id="cd01173">
    <property type="entry name" value="pyridoxal_pyridoxamine_kinase"/>
    <property type="match status" value="1"/>
</dbReference>
<dbReference type="InterPro" id="IPR029056">
    <property type="entry name" value="Ribokinase-like"/>
</dbReference>
<keyword evidence="8" id="KW-1185">Reference proteome</keyword>
<evidence type="ECO:0000256" key="3">
    <source>
        <dbReference type="ARBA" id="ARBA00022741"/>
    </source>
</evidence>
<protein>
    <recommendedName>
        <fullName evidence="1">pyridoxal kinase</fullName>
        <ecNumber evidence="1">2.7.1.35</ecNumber>
    </recommendedName>
</protein>
<keyword evidence="4 7" id="KW-0418">Kinase</keyword>
<dbReference type="GO" id="GO:0005829">
    <property type="term" value="C:cytosol"/>
    <property type="evidence" value="ECO:0007669"/>
    <property type="project" value="TreeGrafter"/>
</dbReference>
<evidence type="ECO:0000259" key="6">
    <source>
        <dbReference type="Pfam" id="PF08543"/>
    </source>
</evidence>
<evidence type="ECO:0000256" key="2">
    <source>
        <dbReference type="ARBA" id="ARBA00022679"/>
    </source>
</evidence>
<dbReference type="RefSeq" id="WP_101534816.1">
    <property type="nucleotide sequence ID" value="NZ_JBFHIU010000038.1"/>
</dbReference>
<dbReference type="OrthoDB" id="9800808at2"/>
<dbReference type="GO" id="GO:0008478">
    <property type="term" value="F:pyridoxal kinase activity"/>
    <property type="evidence" value="ECO:0007669"/>
    <property type="project" value="UniProtKB-EC"/>
</dbReference>
<dbReference type="EC" id="2.7.1.35" evidence="1"/>
<dbReference type="PANTHER" id="PTHR10534:SF2">
    <property type="entry name" value="PYRIDOXAL KINASE"/>
    <property type="match status" value="1"/>
</dbReference>
<gene>
    <name evidence="7" type="ORF">C0081_16000</name>
</gene>
<dbReference type="SUPFAM" id="SSF53613">
    <property type="entry name" value="Ribokinase-like"/>
    <property type="match status" value="1"/>
</dbReference>
<dbReference type="PANTHER" id="PTHR10534">
    <property type="entry name" value="PYRIDOXAL KINASE"/>
    <property type="match status" value="1"/>
</dbReference>
<dbReference type="InterPro" id="IPR004625">
    <property type="entry name" value="PyrdxlKinase"/>
</dbReference>
<evidence type="ECO:0000256" key="5">
    <source>
        <dbReference type="ARBA" id="ARBA00022840"/>
    </source>
</evidence>
<evidence type="ECO:0000256" key="1">
    <source>
        <dbReference type="ARBA" id="ARBA00012104"/>
    </source>
</evidence>
<dbReference type="Gene3D" id="3.40.1190.20">
    <property type="match status" value="1"/>
</dbReference>
<dbReference type="AlphaFoldDB" id="A0A2N5XPA7"/>
<dbReference type="EMBL" id="PKUQ01000031">
    <property type="protein sequence ID" value="PLW76381.1"/>
    <property type="molecule type" value="Genomic_DNA"/>
</dbReference>
<dbReference type="GO" id="GO:0009443">
    <property type="term" value="P:pyridoxal 5'-phosphate salvage"/>
    <property type="evidence" value="ECO:0007669"/>
    <property type="project" value="InterPro"/>
</dbReference>
<accession>A0A2N5XPA7</accession>
<comment type="caution">
    <text evidence="7">The sequence shown here is derived from an EMBL/GenBank/DDBJ whole genome shotgun (WGS) entry which is preliminary data.</text>
</comment>
<evidence type="ECO:0000313" key="7">
    <source>
        <dbReference type="EMBL" id="PLW76381.1"/>
    </source>
</evidence>
<dbReference type="Pfam" id="PF08543">
    <property type="entry name" value="Phos_pyr_kin"/>
    <property type="match status" value="1"/>
</dbReference>
<dbReference type="InterPro" id="IPR013749">
    <property type="entry name" value="PM/HMP-P_kinase-1"/>
</dbReference>
<organism evidence="7 8">
    <name type="scientific">Cohaesibacter celericrescens</name>
    <dbReference type="NCBI Taxonomy" id="2067669"/>
    <lineage>
        <taxon>Bacteria</taxon>
        <taxon>Pseudomonadati</taxon>
        <taxon>Pseudomonadota</taxon>
        <taxon>Alphaproteobacteria</taxon>
        <taxon>Hyphomicrobiales</taxon>
        <taxon>Cohaesibacteraceae</taxon>
    </lineage>
</organism>
<dbReference type="GO" id="GO:0005524">
    <property type="term" value="F:ATP binding"/>
    <property type="evidence" value="ECO:0007669"/>
    <property type="project" value="UniProtKB-KW"/>
</dbReference>
<sequence length="315" mass="34030">MTQAVGKPKAGKSTETSTVLVISSHVMTGAVGNRAAAFALERLGHPVWEVPTVILPWHPGHGPSTRQTIDAALFAKSLEDLANHPDFANLGAILTGYMGSVDQVRAVTKLVDRLKAKNSDALYLCDPVMGEESGLYIAQEIAEAIRDELVPRADIITPNRFEFNWLTASKEDSNEALAKQSKKLDRPSTLITSAFPMMRNSIANLLIHAATQDSKEQALLCEHRSIPNPPSGTGDMIAALFLARKLAGQKDELALKLASSATLDVVSSSASQGYRDLEVARFADCFLHPMAMVNTRTITANPIVKKAKKYKPNSA</sequence>
<dbReference type="Proteomes" id="UP000234881">
    <property type="component" value="Unassembled WGS sequence"/>
</dbReference>
<proteinExistence type="predicted"/>